<dbReference type="Gene3D" id="3.30.40.10">
    <property type="entry name" value="Zinc/RING finger domain, C3HC4 (zinc finger)"/>
    <property type="match status" value="2"/>
</dbReference>
<dbReference type="Pfam" id="PF00628">
    <property type="entry name" value="PHD"/>
    <property type="match status" value="2"/>
</dbReference>
<dbReference type="FunFam" id="2.60.120.650:FF:000014">
    <property type="entry name" value="PHD transcription factor (Rum1)"/>
    <property type="match status" value="1"/>
</dbReference>
<name>A0AAN6FUM7_9PEZI</name>
<keyword evidence="5" id="KW-0862">Zinc</keyword>
<protein>
    <recommendedName>
        <fullName evidence="16">PLU-1-domain-containing protein</fullName>
    </recommendedName>
</protein>
<organism evidence="14 15">
    <name type="scientific">Friedmanniomyces endolithicus</name>
    <dbReference type="NCBI Taxonomy" id="329885"/>
    <lineage>
        <taxon>Eukaryota</taxon>
        <taxon>Fungi</taxon>
        <taxon>Dikarya</taxon>
        <taxon>Ascomycota</taxon>
        <taxon>Pezizomycotina</taxon>
        <taxon>Dothideomycetes</taxon>
        <taxon>Dothideomycetidae</taxon>
        <taxon>Mycosphaerellales</taxon>
        <taxon>Teratosphaeriaceae</taxon>
        <taxon>Friedmanniomyces</taxon>
    </lineage>
</organism>
<dbReference type="GO" id="GO:0034647">
    <property type="term" value="F:histone H3K4me/H3K4me2/H3K4me3 demethylase activity"/>
    <property type="evidence" value="ECO:0007669"/>
    <property type="project" value="TreeGrafter"/>
</dbReference>
<feature type="compositionally biased region" description="Gly residues" evidence="9">
    <location>
        <begin position="1850"/>
        <end position="1860"/>
    </location>
</feature>
<dbReference type="InterPro" id="IPR003347">
    <property type="entry name" value="JmjC_dom"/>
</dbReference>
<feature type="domain" description="ARID" evidence="11">
    <location>
        <begin position="168"/>
        <end position="261"/>
    </location>
</feature>
<feature type="region of interest" description="Disordered" evidence="9">
    <location>
        <begin position="1310"/>
        <end position="1336"/>
    </location>
</feature>
<dbReference type="Pfam" id="PF02373">
    <property type="entry name" value="JmjC"/>
    <property type="match status" value="1"/>
</dbReference>
<comment type="caution">
    <text evidence="14">The sequence shown here is derived from an EMBL/GenBank/DDBJ whole genome shotgun (WGS) entry which is preliminary data.</text>
</comment>
<dbReference type="GO" id="GO:0003677">
    <property type="term" value="F:DNA binding"/>
    <property type="evidence" value="ECO:0007669"/>
    <property type="project" value="InterPro"/>
</dbReference>
<gene>
    <name evidence="14" type="ORF">LTR82_004275</name>
</gene>
<dbReference type="FunFam" id="3.30.40.10:FF:000322">
    <property type="entry name" value="PHD transcription factor (Rum1)"/>
    <property type="match status" value="1"/>
</dbReference>
<comment type="subcellular location">
    <subcellularLocation>
        <location evidence="1">Nucleus</location>
    </subcellularLocation>
</comment>
<evidence type="ECO:0000259" key="11">
    <source>
        <dbReference type="PROSITE" id="PS51011"/>
    </source>
</evidence>
<feature type="region of interest" description="Disordered" evidence="9">
    <location>
        <begin position="393"/>
        <end position="412"/>
    </location>
</feature>
<proteinExistence type="predicted"/>
<feature type="domain" description="JmjN" evidence="12">
    <location>
        <begin position="103"/>
        <end position="144"/>
    </location>
</feature>
<sequence length="1900" mass="212758">MVVPPNIGGATVMAAVPSASTPVPTTKASPIPGAESVTPAPALPEKLTAPGTLNGPPSGNNHAIPLSARRAEPLDMTTVERKGQPGVQAERPRRERLFGIPEAPTFYPTEEEFREPIEYIRKIAPEGRKYGIMKIAPPESWNPAFAINTERFHFRTRRQELNSVEGGNRVNNDYLDQLAKFHKQNGHNLNRFPSVDKRPLDLYRLKKTVERKGGFDQVCKAKRWAEVGRDLGYSGKIMSSLSTSLKNSYQKWLLPYEEYLRVAKPGVQMQMEAMNGGPYTPSPGPSPFKKMMQTSTPTGMHDGTPTMQAHSALHASMNGDGTSQPPWSQESSYPPPLPASAPLPFPSSTGGFTPVNAGGFTAVNTMTPTSSFTPVHGTNGYAHLNNVTPQHCVETPPPNSSQPPIAPHPNGIAALKRQHSDSILSQDEIDAMNRRSKRLRRDVPTVAGSNMHHSRMSGGRSQTPRDRGDHRPGEACENCPRSDDETRFMKCATCECLYHMYCLEPPLKQRPDFEWHCPRCLVGSGEYGFEEGDVYSLIGFQTKANEFKKLHFQNIPQQSSPFSESKMHLEEDDVEREFWRLTDELSDSTEVEYGADIHCTTHGSGFPTIEKQPRDPYAVDPWNLNILPLDKESLFRHVKTDVSGMTIPWLYVGMCFSTFCWHNEDHFAYSANYQHFGDTKTWYGVPGEDSYKFEEAMRDEVPELFETQPDLLFQLVTLARPDKLRKAGVRVYATDQHAGQFVITFPRAYHAGFNHGFNFNEAVNFAPYDWEPFGDEGVKRLRGYRKQPCFAHDELLLTAASRDHTIKTAKWLAPALERMRDEELDARKQFRENPDTDNMMAAEDQYVGQRYLGEPQIIVPETEEEEVICQFCKAYCYLSRYLCKKTGKTLCMLHAGSYECCDLPESQRHAVSNGEHVLQYRMTDEVLKTTVRKVVDKASIPETWTAKVDNELDENPRPSLKHMRTLLAEGEKIQYDLPHLPDLRRFVERCNEWVEEATNYITRKQQNRRKSEKAWRKGTAKAAELEERDKELRKVDNIRKLLATADDISFDCPEINTLRERAESIAEFQRDAEKALNNIRIHTTADFEELMERGKEFHVDIPEIDNLERVVKRLRWDDMAKAKRPNMVTRRQDQTLKDIDKFLAEGIDIGVPDTNPDMLFFREHKAQGELWEQKAKELMAVEQVHYQQLDSLATQATTLPVSAETIAAVDAILRKQREVQERIGTLVEQSKTNEFRNRPMYKEMRTVMDALEELQSKPNGTTELEKLQKQHEDWMREGKKLFGKANAPLHILHQHMVGVNNRNEACFDLTDRPRGPVEPSSREHTPDEGQPIADGSNSSRDVFCICRRPEAGMMIECEYCHEWYHGKCLKIARGKVKEDDKYTCPVCDWRVKIPRDAARPKLEDLQNWHDKLESLPFQPEEEKTLSQIVGDGGAFRDFMKTLMNPENPVTIEEIVTLRFYLRKIEGADILLAEETNYLRQELHKWSPVAPEPPPLIQASSSTRKPRPTKQQKLMAQLGITNPDELPQQYKIKPHVAKRKASEAMGKIQILQPATGTSMSPIGSQPPSMPGSSSGLGGGEQGQKKFLTPLALQVMGELAGAPVVSEMLRAEPHMNSEKLFKLKTVLLQDASSHDIEPEAMKKRMANVTPVSLTPTYTDYGIAPSHRGSSVAAVPPVTSAYHDRSLFSMASTNASSSNLPQPPPRLGSPADFSPAGFHNQRPGSPDFDTHIFDGAGGSMFDSPAGGSKQHVGGDDETLGTSSQFDGGAGGGPSASGGLYDSPKPASALPYAALNSPGGFGGSQQSIGNIDTVFADLVNDHDGMGIPGFDGMGDVGQQPQLQQQQQHDDFAGGQSGDGVGGGPVQQQLQQRQDAQMMDGPGTTYPTLTDQQERERQLMAFINA</sequence>
<feature type="compositionally biased region" description="Polar residues" evidence="9">
    <location>
        <begin position="19"/>
        <end position="28"/>
    </location>
</feature>
<feature type="region of interest" description="Disordered" evidence="9">
    <location>
        <begin position="19"/>
        <end position="91"/>
    </location>
</feature>
<dbReference type="InterPro" id="IPR013637">
    <property type="entry name" value="Lys_sp_deMease-like_dom"/>
</dbReference>
<feature type="compositionally biased region" description="Low complexity" evidence="9">
    <location>
        <begin position="1557"/>
        <end position="1572"/>
    </location>
</feature>
<feature type="compositionally biased region" description="Basic and acidic residues" evidence="9">
    <location>
        <begin position="69"/>
        <end position="83"/>
    </location>
</feature>
<dbReference type="GO" id="GO:0005634">
    <property type="term" value="C:nucleus"/>
    <property type="evidence" value="ECO:0007669"/>
    <property type="project" value="UniProtKB-SubCell"/>
</dbReference>
<dbReference type="CDD" id="cd16100">
    <property type="entry name" value="ARID"/>
    <property type="match status" value="1"/>
</dbReference>
<dbReference type="Pfam" id="PF08429">
    <property type="entry name" value="PLU-1"/>
    <property type="match status" value="1"/>
</dbReference>
<evidence type="ECO:0008006" key="16">
    <source>
        <dbReference type="Google" id="ProtNLM"/>
    </source>
</evidence>
<dbReference type="SMART" id="SM00501">
    <property type="entry name" value="BRIGHT"/>
    <property type="match status" value="1"/>
</dbReference>
<dbReference type="SMART" id="SM00249">
    <property type="entry name" value="PHD"/>
    <property type="match status" value="2"/>
</dbReference>
<dbReference type="PROSITE" id="PS51011">
    <property type="entry name" value="ARID"/>
    <property type="match status" value="1"/>
</dbReference>
<dbReference type="InterPro" id="IPR013083">
    <property type="entry name" value="Znf_RING/FYVE/PHD"/>
</dbReference>
<evidence type="ECO:0000259" key="13">
    <source>
        <dbReference type="PROSITE" id="PS51184"/>
    </source>
</evidence>
<dbReference type="SMART" id="SM00558">
    <property type="entry name" value="JmjC"/>
    <property type="match status" value="1"/>
</dbReference>
<feature type="domain" description="PHD-type" evidence="10">
    <location>
        <begin position="1341"/>
        <end position="1390"/>
    </location>
</feature>
<dbReference type="PANTHER" id="PTHR10694">
    <property type="entry name" value="LYSINE-SPECIFIC DEMETHYLASE"/>
    <property type="match status" value="1"/>
</dbReference>
<keyword evidence="2" id="KW-0479">Metal-binding</keyword>
<evidence type="ECO:0000259" key="12">
    <source>
        <dbReference type="PROSITE" id="PS51183"/>
    </source>
</evidence>
<feature type="compositionally biased region" description="Polar residues" evidence="9">
    <location>
        <begin position="319"/>
        <end position="330"/>
    </location>
</feature>
<feature type="compositionally biased region" description="Pro residues" evidence="9">
    <location>
        <begin position="395"/>
        <end position="407"/>
    </location>
</feature>
<dbReference type="Pfam" id="PF23257">
    <property type="entry name" value="DUF7071"/>
    <property type="match status" value="1"/>
</dbReference>
<dbReference type="PROSITE" id="PS51183">
    <property type="entry name" value="JMJN"/>
    <property type="match status" value="1"/>
</dbReference>
<feature type="domain" description="JmjC" evidence="13">
    <location>
        <begin position="616"/>
        <end position="782"/>
    </location>
</feature>
<dbReference type="PANTHER" id="PTHR10694:SF33">
    <property type="entry name" value="LYSINE-SPECIFIC DEMETHYLASE 5"/>
    <property type="match status" value="1"/>
</dbReference>
<dbReference type="InterPro" id="IPR019786">
    <property type="entry name" value="Zinc_finger_PHD-type_CS"/>
</dbReference>
<dbReference type="InterPro" id="IPR001965">
    <property type="entry name" value="Znf_PHD"/>
</dbReference>
<evidence type="ECO:0000313" key="15">
    <source>
        <dbReference type="Proteomes" id="UP001168146"/>
    </source>
</evidence>
<dbReference type="Proteomes" id="UP001168146">
    <property type="component" value="Unassembled WGS sequence"/>
</dbReference>
<evidence type="ECO:0000256" key="2">
    <source>
        <dbReference type="ARBA" id="ARBA00022723"/>
    </source>
</evidence>
<evidence type="ECO:0000256" key="7">
    <source>
        <dbReference type="ARBA" id="ARBA00023242"/>
    </source>
</evidence>
<dbReference type="InterPro" id="IPR003349">
    <property type="entry name" value="JmjN"/>
</dbReference>
<evidence type="ECO:0000256" key="8">
    <source>
        <dbReference type="PROSITE-ProRule" id="PRU00146"/>
    </source>
</evidence>
<dbReference type="CDD" id="cd15518">
    <property type="entry name" value="PHD_Ecm5p_Lid2p_like"/>
    <property type="match status" value="1"/>
</dbReference>
<dbReference type="SMART" id="SM01014">
    <property type="entry name" value="ARID"/>
    <property type="match status" value="1"/>
</dbReference>
<dbReference type="PROSITE" id="PS01359">
    <property type="entry name" value="ZF_PHD_1"/>
    <property type="match status" value="2"/>
</dbReference>
<feature type="region of interest" description="Disordered" evidence="9">
    <location>
        <begin position="432"/>
        <end position="479"/>
    </location>
</feature>
<feature type="region of interest" description="Disordered" evidence="9">
    <location>
        <begin position="1489"/>
        <end position="1511"/>
    </location>
</feature>
<dbReference type="Gene3D" id="2.60.120.650">
    <property type="entry name" value="Cupin"/>
    <property type="match status" value="1"/>
</dbReference>
<feature type="compositionally biased region" description="Basic and acidic residues" evidence="9">
    <location>
        <begin position="1310"/>
        <end position="1327"/>
    </location>
</feature>
<dbReference type="Pfam" id="PF02928">
    <property type="entry name" value="zf-C5HC2"/>
    <property type="match status" value="1"/>
</dbReference>
<dbReference type="FunFam" id="1.10.150.60:FF:000010">
    <property type="entry name" value="PHD transcription factor (Rum1)"/>
    <property type="match status" value="1"/>
</dbReference>
<dbReference type="InterPro" id="IPR055499">
    <property type="entry name" value="DUF7071"/>
</dbReference>
<evidence type="ECO:0000256" key="1">
    <source>
        <dbReference type="ARBA" id="ARBA00004123"/>
    </source>
</evidence>
<feature type="region of interest" description="Disordered" evidence="9">
    <location>
        <begin position="1821"/>
        <end position="1888"/>
    </location>
</feature>
<evidence type="ECO:0000256" key="6">
    <source>
        <dbReference type="ARBA" id="ARBA00023004"/>
    </source>
</evidence>
<keyword evidence="3" id="KW-0677">Repeat</keyword>
<keyword evidence="6" id="KW-0408">Iron</keyword>
<evidence type="ECO:0000256" key="4">
    <source>
        <dbReference type="ARBA" id="ARBA00022771"/>
    </source>
</evidence>
<dbReference type="InterPro" id="IPR036431">
    <property type="entry name" value="ARID_dom_sf"/>
</dbReference>
<feature type="compositionally biased region" description="Gly residues" evidence="9">
    <location>
        <begin position="1822"/>
        <end position="1831"/>
    </location>
</feature>
<accession>A0AAN6FUM7</accession>
<dbReference type="InterPro" id="IPR011011">
    <property type="entry name" value="Znf_FYVE_PHD"/>
</dbReference>
<feature type="compositionally biased region" description="Basic and acidic residues" evidence="9">
    <location>
        <begin position="463"/>
        <end position="479"/>
    </location>
</feature>
<keyword evidence="7" id="KW-0539">Nucleus</keyword>
<dbReference type="SUPFAM" id="SSF46774">
    <property type="entry name" value="ARID-like"/>
    <property type="match status" value="1"/>
</dbReference>
<dbReference type="Pfam" id="PF02375">
    <property type="entry name" value="JmjN"/>
    <property type="match status" value="1"/>
</dbReference>
<feature type="compositionally biased region" description="Pro residues" evidence="9">
    <location>
        <begin position="333"/>
        <end position="342"/>
    </location>
</feature>
<dbReference type="PROSITE" id="PS51184">
    <property type="entry name" value="JMJC"/>
    <property type="match status" value="1"/>
</dbReference>
<reference evidence="14" key="1">
    <citation type="submission" date="2021-12" db="EMBL/GenBank/DDBJ databases">
        <title>Black yeast isolated from Biological Soil Crust.</title>
        <authorList>
            <person name="Kurbessoian T."/>
        </authorList>
    </citation>
    <scope>NUCLEOTIDE SEQUENCE</scope>
    <source>
        <strain evidence="14">CCFEE 5208</strain>
    </source>
</reference>
<feature type="region of interest" description="Disordered" evidence="9">
    <location>
        <begin position="1690"/>
        <end position="1779"/>
    </location>
</feature>
<feature type="region of interest" description="Disordered" evidence="9">
    <location>
        <begin position="315"/>
        <end position="342"/>
    </location>
</feature>
<dbReference type="Gene3D" id="1.10.150.60">
    <property type="entry name" value="ARID DNA-binding domain"/>
    <property type="match status" value="1"/>
</dbReference>
<dbReference type="Pfam" id="PF01388">
    <property type="entry name" value="ARID"/>
    <property type="match status" value="1"/>
</dbReference>
<dbReference type="PROSITE" id="PS50016">
    <property type="entry name" value="ZF_PHD_2"/>
    <property type="match status" value="2"/>
</dbReference>
<keyword evidence="4 8" id="KW-0863">Zinc-finger</keyword>
<feature type="region of interest" description="Disordered" evidence="9">
    <location>
        <begin position="277"/>
        <end position="298"/>
    </location>
</feature>
<dbReference type="SMART" id="SM00545">
    <property type="entry name" value="JmjN"/>
    <property type="match status" value="1"/>
</dbReference>
<dbReference type="SUPFAM" id="SSF51197">
    <property type="entry name" value="Clavaminate synthase-like"/>
    <property type="match status" value="1"/>
</dbReference>
<dbReference type="GO" id="GO:0000785">
    <property type="term" value="C:chromatin"/>
    <property type="evidence" value="ECO:0007669"/>
    <property type="project" value="TreeGrafter"/>
</dbReference>
<evidence type="ECO:0000256" key="5">
    <source>
        <dbReference type="ARBA" id="ARBA00022833"/>
    </source>
</evidence>
<evidence type="ECO:0000256" key="9">
    <source>
        <dbReference type="SAM" id="MobiDB-lite"/>
    </source>
</evidence>
<dbReference type="GO" id="GO:0008270">
    <property type="term" value="F:zinc ion binding"/>
    <property type="evidence" value="ECO:0007669"/>
    <property type="project" value="UniProtKB-KW"/>
</dbReference>
<evidence type="ECO:0000313" key="14">
    <source>
        <dbReference type="EMBL" id="KAK0324570.1"/>
    </source>
</evidence>
<dbReference type="EMBL" id="JASUXU010000009">
    <property type="protein sequence ID" value="KAK0324570.1"/>
    <property type="molecule type" value="Genomic_DNA"/>
</dbReference>
<dbReference type="InterPro" id="IPR019787">
    <property type="entry name" value="Znf_PHD-finger"/>
</dbReference>
<feature type="region of interest" description="Disordered" evidence="9">
    <location>
        <begin position="1551"/>
        <end position="1582"/>
    </location>
</feature>
<dbReference type="GO" id="GO:0006355">
    <property type="term" value="P:regulation of DNA-templated transcription"/>
    <property type="evidence" value="ECO:0007669"/>
    <property type="project" value="TreeGrafter"/>
</dbReference>
<evidence type="ECO:0000256" key="3">
    <source>
        <dbReference type="ARBA" id="ARBA00022737"/>
    </source>
</evidence>
<evidence type="ECO:0000259" key="10">
    <source>
        <dbReference type="PROSITE" id="PS50016"/>
    </source>
</evidence>
<dbReference type="InterPro" id="IPR004198">
    <property type="entry name" value="Znf_C5HC2"/>
</dbReference>
<feature type="domain" description="PHD-type" evidence="10">
    <location>
        <begin position="473"/>
        <end position="523"/>
    </location>
</feature>
<dbReference type="InterPro" id="IPR001606">
    <property type="entry name" value="ARID_dom"/>
</dbReference>
<dbReference type="SUPFAM" id="SSF57903">
    <property type="entry name" value="FYVE/PHD zinc finger"/>
    <property type="match status" value="2"/>
</dbReference>